<dbReference type="GO" id="GO:0006364">
    <property type="term" value="P:rRNA processing"/>
    <property type="evidence" value="ECO:0007669"/>
    <property type="project" value="UniProtKB-KW"/>
</dbReference>
<protein>
    <submittedName>
        <fullName evidence="14">Uncharacterized protein</fullName>
    </submittedName>
</protein>
<evidence type="ECO:0000313" key="14">
    <source>
        <dbReference type="EMBL" id="EGF83086.1"/>
    </source>
</evidence>
<keyword evidence="7" id="KW-0694">RNA-binding</keyword>
<dbReference type="GO" id="GO:0071051">
    <property type="term" value="P:poly(A)-dependent snoRNA 3'-end processing"/>
    <property type="evidence" value="ECO:0000318"/>
    <property type="project" value="GO_Central"/>
</dbReference>
<dbReference type="STRING" id="684364.F4NT56"/>
<dbReference type="FunFam" id="3.30.230.70:FF:000035">
    <property type="entry name" value="Exosome complex component MTR3"/>
    <property type="match status" value="1"/>
</dbReference>
<dbReference type="PANTHER" id="PTHR11953:SF2">
    <property type="entry name" value="EXOSOME COMPLEX COMPONENT MTR3"/>
    <property type="match status" value="1"/>
</dbReference>
<dbReference type="InParanoid" id="F4NT56"/>
<sequence>MDRKRINGPEKSIVPQPLISTALGHPHTGQRADKRRPDQIRPIYTKAGTIPQANGSAYIETGNLKVICAVYGPRQSSSRQLSSSTGTLQCDFKFAPFSGEKRKGYAKDDQEKEFSMVLEQALTPSIRLENYPKFTIQVFVIVLENDGSMSALAAAISCASLALANAGIEMLDMVAASSIAYFGESMLCLDVSLKEEMVQDGAMLVSYMPSLNEVTHLIQTGLATTSQCTKAIELGVDACSQIHTILQEALLSE</sequence>
<dbReference type="GO" id="GO:0005730">
    <property type="term" value="C:nucleolus"/>
    <property type="evidence" value="ECO:0000318"/>
    <property type="project" value="GO_Central"/>
</dbReference>
<reference evidence="14 15" key="1">
    <citation type="submission" date="2009-12" db="EMBL/GenBank/DDBJ databases">
        <title>The draft genome of Batrachochytrium dendrobatidis.</title>
        <authorList>
            <consortium name="US DOE Joint Genome Institute (JGI-PGF)"/>
            <person name="Kuo A."/>
            <person name="Salamov A."/>
            <person name="Schmutz J."/>
            <person name="Lucas S."/>
            <person name="Pitluck S."/>
            <person name="Rosenblum E."/>
            <person name="Stajich J."/>
            <person name="Eisen M."/>
            <person name="Grigoriev I.V."/>
        </authorList>
    </citation>
    <scope>NUCLEOTIDE SEQUENCE [LARGE SCALE GENOMIC DNA]</scope>
    <source>
        <strain evidence="15">JAM81 / FGSC 10211</strain>
    </source>
</reference>
<dbReference type="OrthoDB" id="2504340at2759"/>
<feature type="domain" description="Exoribonuclease phosphorolytic" evidence="13">
    <location>
        <begin position="172"/>
        <end position="237"/>
    </location>
</feature>
<evidence type="ECO:0000256" key="7">
    <source>
        <dbReference type="ARBA" id="ARBA00022884"/>
    </source>
</evidence>
<dbReference type="AlphaFoldDB" id="F4NT56"/>
<dbReference type="PANTHER" id="PTHR11953">
    <property type="entry name" value="EXOSOME COMPLEX COMPONENT"/>
    <property type="match status" value="1"/>
</dbReference>
<dbReference type="InterPro" id="IPR027408">
    <property type="entry name" value="PNPase/RNase_PH_dom_sf"/>
</dbReference>
<dbReference type="EMBL" id="GL882879">
    <property type="protein sequence ID" value="EGF83086.1"/>
    <property type="molecule type" value="Genomic_DNA"/>
</dbReference>
<dbReference type="InterPro" id="IPR050080">
    <property type="entry name" value="RNase_PH"/>
</dbReference>
<dbReference type="Pfam" id="PF03725">
    <property type="entry name" value="RNase_PH_C"/>
    <property type="match status" value="1"/>
</dbReference>
<dbReference type="FunCoup" id="F4NT56">
    <property type="interactions" value="130"/>
</dbReference>
<comment type="similarity">
    <text evidence="3">Belongs to the RNase PH family.</text>
</comment>
<dbReference type="Proteomes" id="UP000007241">
    <property type="component" value="Unassembled WGS sequence"/>
</dbReference>
<keyword evidence="8" id="KW-0539">Nucleus</keyword>
<evidence type="ECO:0000256" key="6">
    <source>
        <dbReference type="ARBA" id="ARBA00022835"/>
    </source>
</evidence>
<comment type="subunit">
    <text evidence="10">Component of the RNA exosome complex.</text>
</comment>
<evidence type="ECO:0000256" key="3">
    <source>
        <dbReference type="ARBA" id="ARBA00006678"/>
    </source>
</evidence>
<dbReference type="InterPro" id="IPR020568">
    <property type="entry name" value="Ribosomal_Su5_D2-typ_SF"/>
</dbReference>
<dbReference type="SUPFAM" id="SSF54211">
    <property type="entry name" value="Ribosomal protein S5 domain 2-like"/>
    <property type="match status" value="1"/>
</dbReference>
<evidence type="ECO:0000259" key="12">
    <source>
        <dbReference type="Pfam" id="PF01138"/>
    </source>
</evidence>
<keyword evidence="4" id="KW-0963">Cytoplasm</keyword>
<evidence type="ECO:0000256" key="5">
    <source>
        <dbReference type="ARBA" id="ARBA00022552"/>
    </source>
</evidence>
<dbReference type="HOGENOM" id="CLU_063514_1_1_1"/>
<name>F4NT56_BATDJ</name>
<evidence type="ECO:0000313" key="15">
    <source>
        <dbReference type="Proteomes" id="UP000007241"/>
    </source>
</evidence>
<proteinExistence type="inferred from homology"/>
<dbReference type="SUPFAM" id="SSF55666">
    <property type="entry name" value="Ribonuclease PH domain 2-like"/>
    <property type="match status" value="1"/>
</dbReference>
<dbReference type="Gene3D" id="3.30.230.70">
    <property type="entry name" value="GHMP Kinase, N-terminal domain"/>
    <property type="match status" value="1"/>
</dbReference>
<feature type="domain" description="Exoribonuclease phosphorolytic" evidence="12">
    <location>
        <begin position="39"/>
        <end position="169"/>
    </location>
</feature>
<dbReference type="OMA" id="MCCVYGP"/>
<dbReference type="GO" id="GO:0000177">
    <property type="term" value="C:cytoplasmic exosome (RNase complex)"/>
    <property type="evidence" value="ECO:0000318"/>
    <property type="project" value="GO_Central"/>
</dbReference>
<evidence type="ECO:0000256" key="2">
    <source>
        <dbReference type="ARBA" id="ARBA00004604"/>
    </source>
</evidence>
<feature type="region of interest" description="Disordered" evidence="11">
    <location>
        <begin position="1"/>
        <end position="38"/>
    </location>
</feature>
<dbReference type="GO" id="GO:0000176">
    <property type="term" value="C:nuclear exosome (RNase complex)"/>
    <property type="evidence" value="ECO:0000318"/>
    <property type="project" value="GO_Central"/>
</dbReference>
<comment type="function">
    <text evidence="9">Non-catalytic component of the RNA exosome complex which has 3'-&gt;5' exoribonuclease activity and participates in a multitude of cellular RNA processing and degradation events.</text>
</comment>
<dbReference type="InterPro" id="IPR015847">
    <property type="entry name" value="ExoRNase_PH_dom2"/>
</dbReference>
<dbReference type="GeneID" id="18241798"/>
<dbReference type="GO" id="GO:0034475">
    <property type="term" value="P:U4 snRNA 3'-end processing"/>
    <property type="evidence" value="ECO:0000318"/>
    <property type="project" value="GO_Central"/>
</dbReference>
<accession>F4NT56</accession>
<keyword evidence="6" id="KW-0271">Exosome</keyword>
<comment type="subcellular location">
    <subcellularLocation>
        <location evidence="1">Cytoplasm</location>
    </subcellularLocation>
    <subcellularLocation>
        <location evidence="2">Nucleus</location>
        <location evidence="2">Nucleolus</location>
    </subcellularLocation>
</comment>
<keyword evidence="5" id="KW-0698">rRNA processing</keyword>
<dbReference type="CDD" id="cd11371">
    <property type="entry name" value="RNase_PH_MTR3"/>
    <property type="match status" value="1"/>
</dbReference>
<dbReference type="GO" id="GO:0071028">
    <property type="term" value="P:nuclear mRNA surveillance"/>
    <property type="evidence" value="ECO:0000318"/>
    <property type="project" value="GO_Central"/>
</dbReference>
<evidence type="ECO:0000256" key="9">
    <source>
        <dbReference type="ARBA" id="ARBA00058393"/>
    </source>
</evidence>
<organism evidence="14 15">
    <name type="scientific">Batrachochytrium dendrobatidis (strain JAM81 / FGSC 10211)</name>
    <name type="common">Frog chytrid fungus</name>
    <dbReference type="NCBI Taxonomy" id="684364"/>
    <lineage>
        <taxon>Eukaryota</taxon>
        <taxon>Fungi</taxon>
        <taxon>Fungi incertae sedis</taxon>
        <taxon>Chytridiomycota</taxon>
        <taxon>Chytridiomycota incertae sedis</taxon>
        <taxon>Chytridiomycetes</taxon>
        <taxon>Rhizophydiales</taxon>
        <taxon>Rhizophydiales incertae sedis</taxon>
        <taxon>Batrachochytrium</taxon>
    </lineage>
</organism>
<dbReference type="GO" id="GO:0003723">
    <property type="term" value="F:RNA binding"/>
    <property type="evidence" value="ECO:0000318"/>
    <property type="project" value="GO_Central"/>
</dbReference>
<dbReference type="RefSeq" id="XP_006675978.1">
    <property type="nucleotide sequence ID" value="XM_006675915.1"/>
</dbReference>
<keyword evidence="15" id="KW-1185">Reference proteome</keyword>
<dbReference type="Pfam" id="PF01138">
    <property type="entry name" value="RNase_PH"/>
    <property type="match status" value="1"/>
</dbReference>
<evidence type="ECO:0000259" key="13">
    <source>
        <dbReference type="Pfam" id="PF03725"/>
    </source>
</evidence>
<dbReference type="InterPro" id="IPR036345">
    <property type="entry name" value="ExoRNase_PH_dom2_sf"/>
</dbReference>
<evidence type="ECO:0000256" key="4">
    <source>
        <dbReference type="ARBA" id="ARBA00022490"/>
    </source>
</evidence>
<evidence type="ECO:0000256" key="8">
    <source>
        <dbReference type="ARBA" id="ARBA00023242"/>
    </source>
</evidence>
<evidence type="ECO:0000256" key="1">
    <source>
        <dbReference type="ARBA" id="ARBA00004496"/>
    </source>
</evidence>
<dbReference type="GO" id="GO:0016075">
    <property type="term" value="P:rRNA catabolic process"/>
    <property type="evidence" value="ECO:0000318"/>
    <property type="project" value="GO_Central"/>
</dbReference>
<gene>
    <name evidence="14" type="ORF">BATDEDRAFT_84610</name>
</gene>
<dbReference type="InterPro" id="IPR001247">
    <property type="entry name" value="ExoRNase_PH_dom1"/>
</dbReference>
<evidence type="ECO:0000256" key="10">
    <source>
        <dbReference type="ARBA" id="ARBA00062379"/>
    </source>
</evidence>
<evidence type="ECO:0000256" key="11">
    <source>
        <dbReference type="SAM" id="MobiDB-lite"/>
    </source>
</evidence>